<comment type="caution">
    <text evidence="1">The sequence shown here is derived from an EMBL/GenBank/DDBJ whole genome shotgun (WGS) entry which is preliminary data.</text>
</comment>
<feature type="non-terminal residue" evidence="1">
    <location>
        <position position="1"/>
    </location>
</feature>
<reference evidence="1" key="1">
    <citation type="journal article" date="2014" name="Front. Microbiol.">
        <title>High frequency of phylogenetically diverse reductive dehalogenase-homologous genes in deep subseafloor sedimentary metagenomes.</title>
        <authorList>
            <person name="Kawai M."/>
            <person name="Futagami T."/>
            <person name="Toyoda A."/>
            <person name="Takaki Y."/>
            <person name="Nishi S."/>
            <person name="Hori S."/>
            <person name="Arai W."/>
            <person name="Tsubouchi T."/>
            <person name="Morono Y."/>
            <person name="Uchiyama I."/>
            <person name="Ito T."/>
            <person name="Fujiyama A."/>
            <person name="Inagaki F."/>
            <person name="Takami H."/>
        </authorList>
    </citation>
    <scope>NUCLEOTIDE SEQUENCE</scope>
    <source>
        <strain evidence="1">Expedition CK06-06</strain>
    </source>
</reference>
<protein>
    <submittedName>
        <fullName evidence="1">Uncharacterized protein</fullName>
    </submittedName>
</protein>
<evidence type="ECO:0000313" key="1">
    <source>
        <dbReference type="EMBL" id="GAI04159.1"/>
    </source>
</evidence>
<dbReference type="AlphaFoldDB" id="X1MCR7"/>
<name>X1MCR7_9ZZZZ</name>
<sequence length="81" mass="9439">VFKTLVHQEPDIVPWGEHYIDYNVVRRQQLWHNRIVDTFAAGTALLKLPQLAMIFFPGSKSLDFYSPYQSFPFEYPVHGGL</sequence>
<organism evidence="1">
    <name type="scientific">marine sediment metagenome</name>
    <dbReference type="NCBI Taxonomy" id="412755"/>
    <lineage>
        <taxon>unclassified sequences</taxon>
        <taxon>metagenomes</taxon>
        <taxon>ecological metagenomes</taxon>
    </lineage>
</organism>
<gene>
    <name evidence="1" type="ORF">S06H3_21230</name>
</gene>
<proteinExistence type="predicted"/>
<accession>X1MCR7</accession>
<dbReference type="EMBL" id="BARV01011121">
    <property type="protein sequence ID" value="GAI04159.1"/>
    <property type="molecule type" value="Genomic_DNA"/>
</dbReference>